<keyword evidence="3" id="KW-1185">Reference proteome</keyword>
<feature type="region of interest" description="Disordered" evidence="1">
    <location>
        <begin position="89"/>
        <end position="181"/>
    </location>
</feature>
<accession>A0A4Z2GIL2</accession>
<protein>
    <submittedName>
        <fullName evidence="2">Uncharacterized protein</fullName>
    </submittedName>
</protein>
<comment type="caution">
    <text evidence="2">The sequence shown here is derived from an EMBL/GenBank/DDBJ whole genome shotgun (WGS) entry which is preliminary data.</text>
</comment>
<evidence type="ECO:0000313" key="2">
    <source>
        <dbReference type="EMBL" id="TNN52614.1"/>
    </source>
</evidence>
<proteinExistence type="predicted"/>
<organism evidence="2 3">
    <name type="scientific">Liparis tanakae</name>
    <name type="common">Tanaka's snailfish</name>
    <dbReference type="NCBI Taxonomy" id="230148"/>
    <lineage>
        <taxon>Eukaryota</taxon>
        <taxon>Metazoa</taxon>
        <taxon>Chordata</taxon>
        <taxon>Craniata</taxon>
        <taxon>Vertebrata</taxon>
        <taxon>Euteleostomi</taxon>
        <taxon>Actinopterygii</taxon>
        <taxon>Neopterygii</taxon>
        <taxon>Teleostei</taxon>
        <taxon>Neoteleostei</taxon>
        <taxon>Acanthomorphata</taxon>
        <taxon>Eupercaria</taxon>
        <taxon>Perciformes</taxon>
        <taxon>Cottioidei</taxon>
        <taxon>Cottales</taxon>
        <taxon>Liparidae</taxon>
        <taxon>Liparis</taxon>
    </lineage>
</organism>
<sequence>MTGSRPEKSITVAAYSSPRSVTMATADGASGSDLISPCSVTPPPHAPVPTCLVTQTGAKALVPHVKSVVPLISSTRIASWEKSFTPGWENSDIHGLNAGEKEEKKKNGMRRRHEAKQVETLLMKVGRPDVRLLGQTHGQTDDQHEASGGEGPRPPPGRNHGYNRIQSSSGSSGNTWWKEEEEEEETPIWGHMKGLCVIIKIHLCSSDLLRDDDPGVK</sequence>
<dbReference type="Proteomes" id="UP000314294">
    <property type="component" value="Unassembled WGS sequence"/>
</dbReference>
<dbReference type="AlphaFoldDB" id="A0A4Z2GIL2"/>
<evidence type="ECO:0000313" key="3">
    <source>
        <dbReference type="Proteomes" id="UP000314294"/>
    </source>
</evidence>
<gene>
    <name evidence="2" type="ORF">EYF80_037192</name>
</gene>
<reference evidence="2 3" key="1">
    <citation type="submission" date="2019-03" db="EMBL/GenBank/DDBJ databases">
        <title>First draft genome of Liparis tanakae, snailfish: a comprehensive survey of snailfish specific genes.</title>
        <authorList>
            <person name="Kim W."/>
            <person name="Song I."/>
            <person name="Jeong J.-H."/>
            <person name="Kim D."/>
            <person name="Kim S."/>
            <person name="Ryu S."/>
            <person name="Song J.Y."/>
            <person name="Lee S.K."/>
        </authorList>
    </citation>
    <scope>NUCLEOTIDE SEQUENCE [LARGE SCALE GENOMIC DNA]</scope>
    <source>
        <tissue evidence="2">Muscle</tissue>
    </source>
</reference>
<feature type="compositionally biased region" description="Polar residues" evidence="1">
    <location>
        <begin position="164"/>
        <end position="175"/>
    </location>
</feature>
<dbReference type="EMBL" id="SRLO01000541">
    <property type="protein sequence ID" value="TNN52614.1"/>
    <property type="molecule type" value="Genomic_DNA"/>
</dbReference>
<name>A0A4Z2GIL2_9TELE</name>
<evidence type="ECO:0000256" key="1">
    <source>
        <dbReference type="SAM" id="MobiDB-lite"/>
    </source>
</evidence>